<name>A0A6C0AMJ8_9ZZZZ</name>
<protein>
    <submittedName>
        <fullName evidence="2">Uncharacterized protein</fullName>
    </submittedName>
</protein>
<feature type="transmembrane region" description="Helical" evidence="1">
    <location>
        <begin position="20"/>
        <end position="41"/>
    </location>
</feature>
<evidence type="ECO:0000256" key="1">
    <source>
        <dbReference type="SAM" id="Phobius"/>
    </source>
</evidence>
<dbReference type="EMBL" id="MN740717">
    <property type="protein sequence ID" value="QHS80723.1"/>
    <property type="molecule type" value="Genomic_DNA"/>
</dbReference>
<organism evidence="2">
    <name type="scientific">viral metagenome</name>
    <dbReference type="NCBI Taxonomy" id="1070528"/>
    <lineage>
        <taxon>unclassified sequences</taxon>
        <taxon>metagenomes</taxon>
        <taxon>organismal metagenomes</taxon>
    </lineage>
</organism>
<accession>A0A6C0AMJ8</accession>
<feature type="transmembrane region" description="Helical" evidence="1">
    <location>
        <begin position="53"/>
        <end position="70"/>
    </location>
</feature>
<proteinExistence type="predicted"/>
<dbReference type="AlphaFoldDB" id="A0A6C0AMJ8"/>
<sequence length="235" mass="27464">MFIISQYLLHKSKLCSSDNISTYSIAVGLIIYSSIYLYLLYYNNDFLFIFNKFIIFIIGIDLLLSTFYHFNNENIQKLNNMNFEESFLIENNNKIQEHLSISDDELTEDFDEDFDEEVVQDNESEDFDEEVVQDNESENLEEPIQDVPSEYLPTENIQDVPSEYLPTENIQDVPSEYLPTENIQDVPSDSEIKKLLQSIPIDNNVSNNEIVVEQPKPKAKRQPRKKINKVIIDDL</sequence>
<evidence type="ECO:0000313" key="2">
    <source>
        <dbReference type="EMBL" id="QHS80723.1"/>
    </source>
</evidence>
<keyword evidence="1" id="KW-1133">Transmembrane helix</keyword>
<keyword evidence="1" id="KW-0472">Membrane</keyword>
<reference evidence="2" key="1">
    <citation type="journal article" date="2020" name="Nature">
        <title>Giant virus diversity and host interactions through global metagenomics.</title>
        <authorList>
            <person name="Schulz F."/>
            <person name="Roux S."/>
            <person name="Paez-Espino D."/>
            <person name="Jungbluth S."/>
            <person name="Walsh D.A."/>
            <person name="Denef V.J."/>
            <person name="McMahon K.D."/>
            <person name="Konstantinidis K.T."/>
            <person name="Eloe-Fadrosh E.A."/>
            <person name="Kyrpides N.C."/>
            <person name="Woyke T."/>
        </authorList>
    </citation>
    <scope>NUCLEOTIDE SEQUENCE</scope>
    <source>
        <strain evidence="2">GVMAG-S-1091796-13</strain>
    </source>
</reference>
<keyword evidence="1" id="KW-0812">Transmembrane</keyword>